<dbReference type="SUPFAM" id="SSF54909">
    <property type="entry name" value="Dimeric alpha+beta barrel"/>
    <property type="match status" value="1"/>
</dbReference>
<dbReference type="KEGG" id="orz:FNH13_18750"/>
<evidence type="ECO:0000313" key="6">
    <source>
        <dbReference type="Proteomes" id="UP000315395"/>
    </source>
</evidence>
<dbReference type="Pfam" id="PF13412">
    <property type="entry name" value="HTH_24"/>
    <property type="match status" value="1"/>
</dbReference>
<keyword evidence="3" id="KW-0804">Transcription</keyword>
<evidence type="ECO:0000256" key="3">
    <source>
        <dbReference type="ARBA" id="ARBA00023163"/>
    </source>
</evidence>
<organism evidence="5 6">
    <name type="scientific">Ornithinimicrobium ciconiae</name>
    <dbReference type="NCBI Taxonomy" id="2594265"/>
    <lineage>
        <taxon>Bacteria</taxon>
        <taxon>Bacillati</taxon>
        <taxon>Actinomycetota</taxon>
        <taxon>Actinomycetes</taxon>
        <taxon>Micrococcales</taxon>
        <taxon>Ornithinimicrobiaceae</taxon>
        <taxon>Ornithinimicrobium</taxon>
    </lineage>
</organism>
<sequence>MATARPRVDDTDRALIRALRADGRLSVRALAEQVHISRANAYARLERLLEAGVITGFTAQVAPEHLGLGTSAYVSVSIEQNTWKPVAAALRRVPCVEQVALVGAEFDALVTVRCRDNHELRDTVLEQIQAIPGVKATRTWLIFEETDVRDLAQEDA</sequence>
<dbReference type="SMART" id="SM00344">
    <property type="entry name" value="HTH_ASNC"/>
    <property type="match status" value="1"/>
</dbReference>
<dbReference type="GO" id="GO:0043565">
    <property type="term" value="F:sequence-specific DNA binding"/>
    <property type="evidence" value="ECO:0007669"/>
    <property type="project" value="InterPro"/>
</dbReference>
<gene>
    <name evidence="5" type="ORF">FNH13_18750</name>
</gene>
<keyword evidence="2" id="KW-0238">DNA-binding</keyword>
<dbReference type="InterPro" id="IPR019887">
    <property type="entry name" value="Tscrpt_reg_AsnC/Lrp_C"/>
</dbReference>
<keyword evidence="6" id="KW-1185">Reference proteome</keyword>
<dbReference type="PANTHER" id="PTHR30154:SF34">
    <property type="entry name" value="TRANSCRIPTIONAL REGULATOR AZLB"/>
    <property type="match status" value="1"/>
</dbReference>
<dbReference type="SUPFAM" id="SSF46785">
    <property type="entry name" value="Winged helix' DNA-binding domain"/>
    <property type="match status" value="1"/>
</dbReference>
<protein>
    <submittedName>
        <fullName evidence="5">Lrp/AsnC family transcriptional regulator</fullName>
    </submittedName>
</protein>
<dbReference type="PROSITE" id="PS50956">
    <property type="entry name" value="HTH_ASNC_2"/>
    <property type="match status" value="1"/>
</dbReference>
<evidence type="ECO:0000259" key="4">
    <source>
        <dbReference type="PROSITE" id="PS50956"/>
    </source>
</evidence>
<dbReference type="InterPro" id="IPR011008">
    <property type="entry name" value="Dimeric_a/b-barrel"/>
</dbReference>
<dbReference type="CDD" id="cd00090">
    <property type="entry name" value="HTH_ARSR"/>
    <property type="match status" value="1"/>
</dbReference>
<name>A0A516GF07_9MICO</name>
<proteinExistence type="predicted"/>
<evidence type="ECO:0000256" key="2">
    <source>
        <dbReference type="ARBA" id="ARBA00023125"/>
    </source>
</evidence>
<evidence type="ECO:0000313" key="5">
    <source>
        <dbReference type="EMBL" id="QDO90111.1"/>
    </source>
</evidence>
<keyword evidence="1" id="KW-0805">Transcription regulation</keyword>
<feature type="domain" description="HTH asnC-type" evidence="4">
    <location>
        <begin position="8"/>
        <end position="69"/>
    </location>
</feature>
<dbReference type="InterPro" id="IPR019888">
    <property type="entry name" value="Tscrpt_reg_AsnC-like"/>
</dbReference>
<dbReference type="Gene3D" id="1.10.10.10">
    <property type="entry name" value="Winged helix-like DNA-binding domain superfamily/Winged helix DNA-binding domain"/>
    <property type="match status" value="1"/>
</dbReference>
<dbReference type="GO" id="GO:0005829">
    <property type="term" value="C:cytosol"/>
    <property type="evidence" value="ECO:0007669"/>
    <property type="project" value="TreeGrafter"/>
</dbReference>
<dbReference type="Pfam" id="PF01037">
    <property type="entry name" value="AsnC_trans_reg"/>
    <property type="match status" value="1"/>
</dbReference>
<dbReference type="InterPro" id="IPR011991">
    <property type="entry name" value="ArsR-like_HTH"/>
</dbReference>
<dbReference type="InterPro" id="IPR000485">
    <property type="entry name" value="AsnC-type_HTH_dom"/>
</dbReference>
<dbReference type="Gene3D" id="3.30.70.920">
    <property type="match status" value="1"/>
</dbReference>
<dbReference type="Proteomes" id="UP000315395">
    <property type="component" value="Chromosome"/>
</dbReference>
<dbReference type="RefSeq" id="WP_143784837.1">
    <property type="nucleotide sequence ID" value="NZ_CP041616.1"/>
</dbReference>
<dbReference type="GO" id="GO:0043200">
    <property type="term" value="P:response to amino acid"/>
    <property type="evidence" value="ECO:0007669"/>
    <property type="project" value="TreeGrafter"/>
</dbReference>
<dbReference type="InterPro" id="IPR036390">
    <property type="entry name" value="WH_DNA-bd_sf"/>
</dbReference>
<dbReference type="OrthoDB" id="3396933at2"/>
<reference evidence="5 6" key="1">
    <citation type="submission" date="2019-07" db="EMBL/GenBank/DDBJ databases">
        <title>complete genome sequencing of Ornithinimicrobium sp. H23M54.</title>
        <authorList>
            <person name="Bae J.-W."/>
            <person name="Lee S.-Y."/>
        </authorList>
    </citation>
    <scope>NUCLEOTIDE SEQUENCE [LARGE SCALE GENOMIC DNA]</scope>
    <source>
        <strain evidence="5 6">H23M54</strain>
    </source>
</reference>
<accession>A0A516GF07</accession>
<evidence type="ECO:0000256" key="1">
    <source>
        <dbReference type="ARBA" id="ARBA00023015"/>
    </source>
</evidence>
<dbReference type="AlphaFoldDB" id="A0A516GF07"/>
<dbReference type="PRINTS" id="PR00033">
    <property type="entry name" value="HTHASNC"/>
</dbReference>
<dbReference type="InterPro" id="IPR036388">
    <property type="entry name" value="WH-like_DNA-bd_sf"/>
</dbReference>
<dbReference type="PANTHER" id="PTHR30154">
    <property type="entry name" value="LEUCINE-RESPONSIVE REGULATORY PROTEIN"/>
    <property type="match status" value="1"/>
</dbReference>
<dbReference type="EMBL" id="CP041616">
    <property type="protein sequence ID" value="QDO90111.1"/>
    <property type="molecule type" value="Genomic_DNA"/>
</dbReference>